<accession>A0A2G6E9W8</accession>
<evidence type="ECO:0000313" key="2">
    <source>
        <dbReference type="EMBL" id="PID58870.1"/>
    </source>
</evidence>
<feature type="signal peptide" evidence="1">
    <location>
        <begin position="1"/>
        <end position="25"/>
    </location>
</feature>
<organism evidence="2 3">
    <name type="scientific">candidate division KSB3 bacterium</name>
    <dbReference type="NCBI Taxonomy" id="2044937"/>
    <lineage>
        <taxon>Bacteria</taxon>
        <taxon>candidate division KSB3</taxon>
    </lineage>
</organism>
<evidence type="ECO:0000313" key="3">
    <source>
        <dbReference type="Proteomes" id="UP000229740"/>
    </source>
</evidence>
<sequence>MLRRICLTSLVAVVFTVALSSMVFAQGGSAALAKLGWELLNNENLTGGLGDAGGELVDAAADAGERRLRGREENTVSTLDFEGYADVDRITSDDKALIDINVLNLDNVDIDNLRINANAHLQSVNADDRAMIAVNGVYLNDFKSERTDIKTTTIVRGRMKATDKASISINTVSSSKF</sequence>
<protein>
    <recommendedName>
        <fullName evidence="4">Organic solvent tolerance-like N-terminal domain-containing protein</fullName>
    </recommendedName>
</protein>
<feature type="chain" id="PRO_5013741223" description="Organic solvent tolerance-like N-terminal domain-containing protein" evidence="1">
    <location>
        <begin position="26"/>
        <end position="177"/>
    </location>
</feature>
<gene>
    <name evidence="2" type="ORF">CSB45_02400</name>
</gene>
<name>A0A2G6E9W8_9BACT</name>
<dbReference type="Proteomes" id="UP000229740">
    <property type="component" value="Unassembled WGS sequence"/>
</dbReference>
<reference evidence="2 3" key="1">
    <citation type="submission" date="2017-10" db="EMBL/GenBank/DDBJ databases">
        <title>Novel microbial diversity and functional potential in the marine mammal oral microbiome.</title>
        <authorList>
            <person name="Dudek N.K."/>
            <person name="Sun C.L."/>
            <person name="Burstein D."/>
            <person name="Kantor R.S."/>
            <person name="Aliaga Goltsman D.S."/>
            <person name="Bik E.M."/>
            <person name="Thomas B.C."/>
            <person name="Banfield J.F."/>
            <person name="Relman D.A."/>
        </authorList>
    </citation>
    <scope>NUCLEOTIDE SEQUENCE [LARGE SCALE GENOMIC DNA]</scope>
    <source>
        <strain evidence="2">DOLZORAL124_49_17</strain>
    </source>
</reference>
<evidence type="ECO:0000256" key="1">
    <source>
        <dbReference type="SAM" id="SignalP"/>
    </source>
</evidence>
<proteinExistence type="predicted"/>
<dbReference type="EMBL" id="PDPS01000021">
    <property type="protein sequence ID" value="PID58870.1"/>
    <property type="molecule type" value="Genomic_DNA"/>
</dbReference>
<evidence type="ECO:0008006" key="4">
    <source>
        <dbReference type="Google" id="ProtNLM"/>
    </source>
</evidence>
<dbReference type="AlphaFoldDB" id="A0A2G6E9W8"/>
<comment type="caution">
    <text evidence="2">The sequence shown here is derived from an EMBL/GenBank/DDBJ whole genome shotgun (WGS) entry which is preliminary data.</text>
</comment>
<keyword evidence="1" id="KW-0732">Signal</keyword>